<organism evidence="5 6">
    <name type="scientific">Persicobacter psychrovividus</name>
    <dbReference type="NCBI Taxonomy" id="387638"/>
    <lineage>
        <taxon>Bacteria</taxon>
        <taxon>Pseudomonadati</taxon>
        <taxon>Bacteroidota</taxon>
        <taxon>Cytophagia</taxon>
        <taxon>Cytophagales</taxon>
        <taxon>Persicobacteraceae</taxon>
        <taxon>Persicobacter</taxon>
    </lineage>
</organism>
<dbReference type="EMBL" id="AP025292">
    <property type="protein sequence ID" value="BDC99007.1"/>
    <property type="molecule type" value="Genomic_DNA"/>
</dbReference>
<gene>
    <name evidence="5" type="ORF">PEPS_12880</name>
</gene>
<evidence type="ECO:0000256" key="2">
    <source>
        <dbReference type="ARBA" id="ARBA00022679"/>
    </source>
</evidence>
<reference evidence="5 6" key="1">
    <citation type="submission" date="2021-12" db="EMBL/GenBank/DDBJ databases">
        <title>Genome sequencing of bacteria with rrn-lacking chromosome and rrn-plasmid.</title>
        <authorList>
            <person name="Anda M."/>
            <person name="Iwasaki W."/>
        </authorList>
    </citation>
    <scope>NUCLEOTIDE SEQUENCE [LARGE SCALE GENOMIC DNA]</scope>
    <source>
        <strain evidence="5 6">NBRC 101262</strain>
    </source>
</reference>
<dbReference type="GO" id="GO:0016746">
    <property type="term" value="F:acyltransferase activity"/>
    <property type="evidence" value="ECO:0007669"/>
    <property type="project" value="UniProtKB-KW"/>
</dbReference>
<keyword evidence="2" id="KW-0808">Transferase</keyword>
<evidence type="ECO:0000313" key="6">
    <source>
        <dbReference type="Proteomes" id="UP001354989"/>
    </source>
</evidence>
<keyword evidence="3 5" id="KW-0012">Acyltransferase</keyword>
<keyword evidence="6" id="KW-1185">Reference proteome</keyword>
<evidence type="ECO:0000313" key="5">
    <source>
        <dbReference type="EMBL" id="BDC99007.1"/>
    </source>
</evidence>
<comment type="pathway">
    <text evidence="1">Lipid metabolism.</text>
</comment>
<sequence length="189" mass="21625">MWYLIAKIIFKVSGWTVERSFSDDVKKAVVIAAPHTSNWDIIYARAGFFLMNLPVRFTIKHEWVKNPFVGGLLKQLGAIGIDRRPKGERTDKKRSMVDAMANLYEGVDEMMILVTPEGTRKYAPKWKTGFYRLAQQANVPIALGYLDYENKKAGIGTLVYPSGDYEADLKLIQDFYRPIKGRFPEQGIR</sequence>
<proteinExistence type="predicted"/>
<dbReference type="PANTHER" id="PTHR10434">
    <property type="entry name" value="1-ACYL-SN-GLYCEROL-3-PHOSPHATE ACYLTRANSFERASE"/>
    <property type="match status" value="1"/>
</dbReference>
<dbReference type="Proteomes" id="UP001354989">
    <property type="component" value="Chromosome"/>
</dbReference>
<dbReference type="SUPFAM" id="SSF69593">
    <property type="entry name" value="Glycerol-3-phosphate (1)-acyltransferase"/>
    <property type="match status" value="1"/>
</dbReference>
<dbReference type="Pfam" id="PF01553">
    <property type="entry name" value="Acyltransferase"/>
    <property type="match status" value="1"/>
</dbReference>
<evidence type="ECO:0000256" key="1">
    <source>
        <dbReference type="ARBA" id="ARBA00005189"/>
    </source>
</evidence>
<accession>A0ABN6LBG7</accession>
<name>A0ABN6LBG7_9BACT</name>
<dbReference type="InterPro" id="IPR002123">
    <property type="entry name" value="Plipid/glycerol_acylTrfase"/>
</dbReference>
<feature type="domain" description="Phospholipid/glycerol acyltransferase" evidence="4">
    <location>
        <begin position="29"/>
        <end position="146"/>
    </location>
</feature>
<evidence type="ECO:0000256" key="3">
    <source>
        <dbReference type="ARBA" id="ARBA00023315"/>
    </source>
</evidence>
<evidence type="ECO:0000259" key="4">
    <source>
        <dbReference type="SMART" id="SM00563"/>
    </source>
</evidence>
<dbReference type="RefSeq" id="WP_332920645.1">
    <property type="nucleotide sequence ID" value="NZ_AP025292.1"/>
</dbReference>
<protein>
    <submittedName>
        <fullName evidence="5">1-acyl-sn-glycerol-3-phosphate acyltransferase</fullName>
    </submittedName>
</protein>
<dbReference type="SMART" id="SM00563">
    <property type="entry name" value="PlsC"/>
    <property type="match status" value="1"/>
</dbReference>
<dbReference type="PANTHER" id="PTHR10434:SF9">
    <property type="entry name" value="PHOSPHOLIPID_GLYCEROL ACYLTRANSFERASE DOMAIN-CONTAINING PROTEIN"/>
    <property type="match status" value="1"/>
</dbReference>